<evidence type="ECO:0000256" key="6">
    <source>
        <dbReference type="ARBA" id="ARBA00022989"/>
    </source>
</evidence>
<evidence type="ECO:0000256" key="3">
    <source>
        <dbReference type="ARBA" id="ARBA00022448"/>
    </source>
</evidence>
<evidence type="ECO:0000256" key="4">
    <source>
        <dbReference type="ARBA" id="ARBA00022475"/>
    </source>
</evidence>
<dbReference type="PANTHER" id="PTHR21716">
    <property type="entry name" value="TRANSMEMBRANE PROTEIN"/>
    <property type="match status" value="1"/>
</dbReference>
<dbReference type="InterPro" id="IPR002549">
    <property type="entry name" value="AI-2E-like"/>
</dbReference>
<dbReference type="GO" id="GO:0005886">
    <property type="term" value="C:plasma membrane"/>
    <property type="evidence" value="ECO:0007669"/>
    <property type="project" value="UniProtKB-SubCell"/>
</dbReference>
<evidence type="ECO:0000256" key="1">
    <source>
        <dbReference type="ARBA" id="ARBA00004651"/>
    </source>
</evidence>
<dbReference type="EMBL" id="FNMZ01000001">
    <property type="protein sequence ID" value="SDW18986.1"/>
    <property type="molecule type" value="Genomic_DNA"/>
</dbReference>
<keyword evidence="6 8" id="KW-1133">Transmembrane helix</keyword>
<accession>A0A1H2RHR0</accession>
<dbReference type="Pfam" id="PF01594">
    <property type="entry name" value="AI-2E_transport"/>
    <property type="match status" value="1"/>
</dbReference>
<keyword evidence="3" id="KW-0813">Transport</keyword>
<keyword evidence="5 8" id="KW-0812">Transmembrane</keyword>
<name>A0A1H2RHR0_9RHOB</name>
<feature type="transmembrane region" description="Helical" evidence="8">
    <location>
        <begin position="271"/>
        <end position="297"/>
    </location>
</feature>
<feature type="transmembrane region" description="Helical" evidence="8">
    <location>
        <begin position="33"/>
        <end position="55"/>
    </location>
</feature>
<evidence type="ECO:0000256" key="7">
    <source>
        <dbReference type="ARBA" id="ARBA00023136"/>
    </source>
</evidence>
<protein>
    <submittedName>
        <fullName evidence="9">Predicted PurR-regulated permease PerM</fullName>
    </submittedName>
</protein>
<evidence type="ECO:0000313" key="10">
    <source>
        <dbReference type="Proteomes" id="UP000199118"/>
    </source>
</evidence>
<dbReference type="AlphaFoldDB" id="A0A1H2RHR0"/>
<dbReference type="PANTHER" id="PTHR21716:SF53">
    <property type="entry name" value="PERMEASE PERM-RELATED"/>
    <property type="match status" value="1"/>
</dbReference>
<evidence type="ECO:0000256" key="8">
    <source>
        <dbReference type="SAM" id="Phobius"/>
    </source>
</evidence>
<proteinExistence type="inferred from homology"/>
<comment type="subcellular location">
    <subcellularLocation>
        <location evidence="1">Cell membrane</location>
        <topology evidence="1">Multi-pass membrane protein</topology>
    </subcellularLocation>
</comment>
<feature type="transmembrane region" description="Helical" evidence="8">
    <location>
        <begin position="165"/>
        <end position="189"/>
    </location>
</feature>
<evidence type="ECO:0000256" key="5">
    <source>
        <dbReference type="ARBA" id="ARBA00022692"/>
    </source>
</evidence>
<keyword evidence="7 8" id="KW-0472">Membrane</keyword>
<evidence type="ECO:0000256" key="2">
    <source>
        <dbReference type="ARBA" id="ARBA00009773"/>
    </source>
</evidence>
<dbReference type="Proteomes" id="UP000199118">
    <property type="component" value="Unassembled WGS sequence"/>
</dbReference>
<feature type="transmembrane region" description="Helical" evidence="8">
    <location>
        <begin position="195"/>
        <end position="220"/>
    </location>
</feature>
<reference evidence="9 10" key="1">
    <citation type="submission" date="2016-10" db="EMBL/GenBank/DDBJ databases">
        <authorList>
            <person name="de Groot N.N."/>
        </authorList>
    </citation>
    <scope>NUCLEOTIDE SEQUENCE [LARGE SCALE GENOMIC DNA]</scope>
    <source>
        <strain evidence="9 10">DSM 17890</strain>
    </source>
</reference>
<evidence type="ECO:0000313" key="9">
    <source>
        <dbReference type="EMBL" id="SDW18986.1"/>
    </source>
</evidence>
<keyword evidence="10" id="KW-1185">Reference proteome</keyword>
<comment type="similarity">
    <text evidence="2">Belongs to the autoinducer-2 exporter (AI-2E) (TC 2.A.86) family.</text>
</comment>
<feature type="transmembrane region" description="Helical" evidence="8">
    <location>
        <begin position="232"/>
        <end position="251"/>
    </location>
</feature>
<sequence>MPVALSILAWFLINALAEALTRVPLIGAALPRALARVIAVALLFSALAVSAHLVATSLSELAGDMTLYGNPFFLDLWYWASGMGLQDELTSEALMKRFLGVGGLEAVLSYMQSSLSIVTLVLIFTMFLLVDEPFFPAKLHALARTPEQAEELKETLTDIAVETRVYLWLMTVISVGVGVITGLACWWLGVPGAALWGFLAFALNYIPTIGSLAGVALPVGFAALSHGNASDLMLLAAVLGVTQFIAGQWAVPSLMGNRLNLSSFVIMLSLTVWGAIWGPAGLFLAVPIMVIATMVFAKFRVTRPIAILLSRTGELPNAPYRGLRRDA</sequence>
<organism evidence="9 10">
    <name type="scientific">Albimonas donghaensis</name>
    <dbReference type="NCBI Taxonomy" id="356660"/>
    <lineage>
        <taxon>Bacteria</taxon>
        <taxon>Pseudomonadati</taxon>
        <taxon>Pseudomonadota</taxon>
        <taxon>Alphaproteobacteria</taxon>
        <taxon>Rhodobacterales</taxon>
        <taxon>Paracoccaceae</taxon>
        <taxon>Albimonas</taxon>
    </lineage>
</organism>
<gene>
    <name evidence="9" type="ORF">SAMN05444336_101366</name>
</gene>
<feature type="transmembrane region" description="Helical" evidence="8">
    <location>
        <begin position="106"/>
        <end position="130"/>
    </location>
</feature>
<keyword evidence="4" id="KW-1003">Cell membrane</keyword>